<name>A0ABQ7VDB3_SOLTU</name>
<organism evidence="1 2">
    <name type="scientific">Solanum tuberosum</name>
    <name type="common">Potato</name>
    <dbReference type="NCBI Taxonomy" id="4113"/>
    <lineage>
        <taxon>Eukaryota</taxon>
        <taxon>Viridiplantae</taxon>
        <taxon>Streptophyta</taxon>
        <taxon>Embryophyta</taxon>
        <taxon>Tracheophyta</taxon>
        <taxon>Spermatophyta</taxon>
        <taxon>Magnoliopsida</taxon>
        <taxon>eudicotyledons</taxon>
        <taxon>Gunneridae</taxon>
        <taxon>Pentapetalae</taxon>
        <taxon>asterids</taxon>
        <taxon>lamiids</taxon>
        <taxon>Solanales</taxon>
        <taxon>Solanaceae</taxon>
        <taxon>Solanoideae</taxon>
        <taxon>Solaneae</taxon>
        <taxon>Solanum</taxon>
    </lineage>
</organism>
<evidence type="ECO:0000313" key="2">
    <source>
        <dbReference type="Proteomes" id="UP000826656"/>
    </source>
</evidence>
<comment type="caution">
    <text evidence="1">The sequence shown here is derived from an EMBL/GenBank/DDBJ whole genome shotgun (WGS) entry which is preliminary data.</text>
</comment>
<dbReference type="Proteomes" id="UP000826656">
    <property type="component" value="Unassembled WGS sequence"/>
</dbReference>
<protein>
    <submittedName>
        <fullName evidence="1">Uncharacterized protein</fullName>
    </submittedName>
</protein>
<keyword evidence="2" id="KW-1185">Reference proteome</keyword>
<sequence>MVCLKLHVIESCQALVLSHSNDTTGKRQTTASVFFLRDNNHAVNSLPACNDLFDGAKRRSISTGINHPSEMRLKQETRKKGESYAQKVVQSTIAPFQQLVILTKITTTKMENTAPVLWLLFFMTRKLAATTLWVRTYAIAREPYRRSNPH</sequence>
<gene>
    <name evidence="1" type="ORF">KY290_017632</name>
</gene>
<dbReference type="EMBL" id="JAIVGD010000013">
    <property type="protein sequence ID" value="KAH0761559.1"/>
    <property type="molecule type" value="Genomic_DNA"/>
</dbReference>
<evidence type="ECO:0000313" key="1">
    <source>
        <dbReference type="EMBL" id="KAH0761559.1"/>
    </source>
</evidence>
<proteinExistence type="predicted"/>
<reference evidence="1 2" key="1">
    <citation type="journal article" date="2021" name="bioRxiv">
        <title>Chromosome-scale and haplotype-resolved genome assembly of a tetraploid potato cultivar.</title>
        <authorList>
            <person name="Sun H."/>
            <person name="Jiao W.-B."/>
            <person name="Krause K."/>
            <person name="Campoy J.A."/>
            <person name="Goel M."/>
            <person name="Folz-Donahue K."/>
            <person name="Kukat C."/>
            <person name="Huettel B."/>
            <person name="Schneeberger K."/>
        </authorList>
    </citation>
    <scope>NUCLEOTIDE SEQUENCE [LARGE SCALE GENOMIC DNA]</scope>
    <source>
        <strain evidence="1">SolTubOtavaFocal</strain>
        <tissue evidence="1">Leaves</tissue>
    </source>
</reference>
<accession>A0ABQ7VDB3</accession>